<proteinExistence type="predicted"/>
<dbReference type="AlphaFoldDB" id="A0A6M3KXE2"/>
<gene>
    <name evidence="1" type="ORF">MM415A01807_0014</name>
    <name evidence="2" type="ORF">MM415B03115_0008</name>
</gene>
<name>A0A6M3KXE2_9ZZZZ</name>
<dbReference type="EMBL" id="MT142158">
    <property type="protein sequence ID" value="QJA75364.1"/>
    <property type="molecule type" value="Genomic_DNA"/>
</dbReference>
<evidence type="ECO:0000313" key="2">
    <source>
        <dbReference type="EMBL" id="QJA86837.1"/>
    </source>
</evidence>
<accession>A0A6M3KXE2</accession>
<evidence type="ECO:0000313" key="1">
    <source>
        <dbReference type="EMBL" id="QJA75364.1"/>
    </source>
</evidence>
<organism evidence="2">
    <name type="scientific">viral metagenome</name>
    <dbReference type="NCBI Taxonomy" id="1070528"/>
    <lineage>
        <taxon>unclassified sequences</taxon>
        <taxon>metagenomes</taxon>
        <taxon>organismal metagenomes</taxon>
    </lineage>
</organism>
<sequence length="108" mass="12025">MNEESHIVSIQLASGQEILGMVWGDLEKLFLTVKDATFIMRQQDKILAQTAKGHDNFMTSSVTVNTSGAFIVELHPDSKLFALWKQANSNILMPQKKPVQIVKGGRLN</sequence>
<reference evidence="2" key="1">
    <citation type="submission" date="2020-03" db="EMBL/GenBank/DDBJ databases">
        <title>The deep terrestrial virosphere.</title>
        <authorList>
            <person name="Holmfeldt K."/>
            <person name="Nilsson E."/>
            <person name="Simone D."/>
            <person name="Lopez-Fernandez M."/>
            <person name="Wu X."/>
            <person name="de Brujin I."/>
            <person name="Lundin D."/>
            <person name="Andersson A."/>
            <person name="Bertilsson S."/>
            <person name="Dopson M."/>
        </authorList>
    </citation>
    <scope>NUCLEOTIDE SEQUENCE</scope>
    <source>
        <strain evidence="1">MM415A01807</strain>
        <strain evidence="2">MM415B03115</strain>
    </source>
</reference>
<protein>
    <submittedName>
        <fullName evidence="2">Uncharacterized protein</fullName>
    </submittedName>
</protein>
<dbReference type="EMBL" id="MT142662">
    <property type="protein sequence ID" value="QJA86837.1"/>
    <property type="molecule type" value="Genomic_DNA"/>
</dbReference>